<dbReference type="RefSeq" id="WP_285965874.1">
    <property type="nucleotide sequence ID" value="NZ_CP127294.1"/>
</dbReference>
<evidence type="ECO:0000313" key="3">
    <source>
        <dbReference type="Proteomes" id="UP001236014"/>
    </source>
</evidence>
<reference evidence="2 3" key="1">
    <citation type="submission" date="2023-06" db="EMBL/GenBank/DDBJ databases">
        <authorList>
            <person name="Oyuntsetseg B."/>
            <person name="Kim S.B."/>
        </authorList>
    </citation>
    <scope>NUCLEOTIDE SEQUENCE [LARGE SCALE GENOMIC DNA]</scope>
    <source>
        <strain evidence="2 3">2-15</strain>
    </source>
</reference>
<organism evidence="2 3">
    <name type="scientific">Amycolatopsis carbonis</name>
    <dbReference type="NCBI Taxonomy" id="715471"/>
    <lineage>
        <taxon>Bacteria</taxon>
        <taxon>Bacillati</taxon>
        <taxon>Actinomycetota</taxon>
        <taxon>Actinomycetes</taxon>
        <taxon>Pseudonocardiales</taxon>
        <taxon>Pseudonocardiaceae</taxon>
        <taxon>Amycolatopsis</taxon>
    </lineage>
</organism>
<dbReference type="AlphaFoldDB" id="A0A9Y2I7P7"/>
<dbReference type="SUPFAM" id="SSF47090">
    <property type="entry name" value="PGBD-like"/>
    <property type="match status" value="1"/>
</dbReference>
<dbReference type="GO" id="GO:0015562">
    <property type="term" value="F:efflux transmembrane transporter activity"/>
    <property type="evidence" value="ECO:0007669"/>
    <property type="project" value="TreeGrafter"/>
</dbReference>
<sequence length="409" mass="40573">MVTNPRRVVLVLMGVALAAGAVGWVVGSRITSPADAAAAHQPPPASLITVAVRKQKLTSTVTAQGTVAYTGATPLTLTGSVGAPAGDAATPATQLVTKAPEAGATVGSGARLLEVSGRPVFLLPGAVPMYRTLADGMTGDDVKQLQAALTALGFGHPRGGKFDAATQIQVQRWYERAGYEPQTTTDTPPKVTIPSGEILFLPELPVRLDSVITRAGAQATGRIGTATSSKVDLRGTLPTADAQFVRAGMTAKLSLPDGTTTSAKVDAIGPDAAPPPADEPASGNAGDTDGSGDQANGTGQTGGAGQQPAAADSVPVRFAAADPKTLAAYAGQAVRIDIEVGATSGDVLVVPVAAVATSADGATRVQVQRAGGAVEDVPVRTGLTADGLVEVTASGGGLAAGDRVAAGTK</sequence>
<evidence type="ECO:0000313" key="2">
    <source>
        <dbReference type="EMBL" id="WIX75097.1"/>
    </source>
</evidence>
<dbReference type="KEGG" id="acab:QRX50_26480"/>
<dbReference type="InterPro" id="IPR036366">
    <property type="entry name" value="PGBDSf"/>
</dbReference>
<dbReference type="PANTHER" id="PTHR30469:SF15">
    <property type="entry name" value="HLYD FAMILY OF SECRETION PROTEINS"/>
    <property type="match status" value="1"/>
</dbReference>
<dbReference type="InterPro" id="IPR036365">
    <property type="entry name" value="PGBD-like_sf"/>
</dbReference>
<name>A0A9Y2I7P7_9PSEU</name>
<dbReference type="PANTHER" id="PTHR30469">
    <property type="entry name" value="MULTIDRUG RESISTANCE PROTEIN MDTA"/>
    <property type="match status" value="1"/>
</dbReference>
<gene>
    <name evidence="2" type="ORF">QRX50_26480</name>
</gene>
<keyword evidence="3" id="KW-1185">Reference proteome</keyword>
<dbReference type="Gene3D" id="1.10.101.10">
    <property type="entry name" value="PGBD-like superfamily/PGBD"/>
    <property type="match status" value="1"/>
</dbReference>
<feature type="region of interest" description="Disordered" evidence="1">
    <location>
        <begin position="255"/>
        <end position="311"/>
    </location>
</feature>
<evidence type="ECO:0008006" key="4">
    <source>
        <dbReference type="Google" id="ProtNLM"/>
    </source>
</evidence>
<protein>
    <recommendedName>
        <fullName evidence="4">Peptidoglycan-binding protein</fullName>
    </recommendedName>
</protein>
<dbReference type="GO" id="GO:1990281">
    <property type="term" value="C:efflux pump complex"/>
    <property type="evidence" value="ECO:0007669"/>
    <property type="project" value="TreeGrafter"/>
</dbReference>
<evidence type="ECO:0000256" key="1">
    <source>
        <dbReference type="SAM" id="MobiDB-lite"/>
    </source>
</evidence>
<dbReference type="Proteomes" id="UP001236014">
    <property type="component" value="Chromosome"/>
</dbReference>
<dbReference type="EMBL" id="CP127294">
    <property type="protein sequence ID" value="WIX75097.1"/>
    <property type="molecule type" value="Genomic_DNA"/>
</dbReference>
<dbReference type="Gene3D" id="2.40.420.20">
    <property type="match status" value="1"/>
</dbReference>
<accession>A0A9Y2I7P7</accession>
<proteinExistence type="predicted"/>